<proteinExistence type="predicted"/>
<accession>A0ABN7VF22</accession>
<dbReference type="EMBL" id="CAJVQB010013174">
    <property type="protein sequence ID" value="CAG8760379.1"/>
    <property type="molecule type" value="Genomic_DNA"/>
</dbReference>
<dbReference type="PANTHER" id="PTHR23272:SF161">
    <property type="entry name" value="ZINC FINGER BED DOMAIN-CONTAINING PROTEIN RICESLEEPER 1-LIKE"/>
    <property type="match status" value="1"/>
</dbReference>
<dbReference type="Proteomes" id="UP000789901">
    <property type="component" value="Unassembled WGS sequence"/>
</dbReference>
<gene>
    <name evidence="1" type="ORF">GMARGA_LOCUS17402</name>
</gene>
<organism evidence="1 2">
    <name type="scientific">Gigaspora margarita</name>
    <dbReference type="NCBI Taxonomy" id="4874"/>
    <lineage>
        <taxon>Eukaryota</taxon>
        <taxon>Fungi</taxon>
        <taxon>Fungi incertae sedis</taxon>
        <taxon>Mucoromycota</taxon>
        <taxon>Glomeromycotina</taxon>
        <taxon>Glomeromycetes</taxon>
        <taxon>Diversisporales</taxon>
        <taxon>Gigasporaceae</taxon>
        <taxon>Gigaspora</taxon>
    </lineage>
</organism>
<feature type="non-terminal residue" evidence="1">
    <location>
        <position position="292"/>
    </location>
</feature>
<protein>
    <submittedName>
        <fullName evidence="1">26600_t:CDS:1</fullName>
    </submittedName>
</protein>
<dbReference type="SUPFAM" id="SSF53098">
    <property type="entry name" value="Ribonuclease H-like"/>
    <property type="match status" value="1"/>
</dbReference>
<keyword evidence="2" id="KW-1185">Reference proteome</keyword>
<evidence type="ECO:0000313" key="1">
    <source>
        <dbReference type="EMBL" id="CAG8760379.1"/>
    </source>
</evidence>
<reference evidence="1 2" key="1">
    <citation type="submission" date="2021-06" db="EMBL/GenBank/DDBJ databases">
        <authorList>
            <person name="Kallberg Y."/>
            <person name="Tangrot J."/>
            <person name="Rosling A."/>
        </authorList>
    </citation>
    <scope>NUCLEOTIDE SEQUENCE [LARGE SCALE GENOMIC DNA]</scope>
    <source>
        <strain evidence="1 2">120-4 pot B 10/14</strain>
    </source>
</reference>
<sequence length="292" mass="33860">MFCAYIESDRAKGLLPTKYLITQIKRLIQFFTAPKQSERLKAVQVLIQVQHQLNREKSEDNTLVWAQNDIVTHWNSTYNAWQEKDAIADRKHLKAIMITEDEWTTVANIINILKPFNDITNYISGSLYPTMSIIYLTISTLQNALLKEFKDEDNSIDEPTDFNSLINDRINIFDDKEISDEDEDAEEFESPAVTTDLVKSIKKIMSKLFEKYYKFSDNKILFTVMPIDPRCKNFEYKGASLACQDYLNLEYDQIISDKDLESLLNKVILDLSGSFISTVFMAVQKNLINKNE</sequence>
<evidence type="ECO:0000313" key="2">
    <source>
        <dbReference type="Proteomes" id="UP000789901"/>
    </source>
</evidence>
<name>A0ABN7VF22_GIGMA</name>
<comment type="caution">
    <text evidence="1">The sequence shown here is derived from an EMBL/GenBank/DDBJ whole genome shotgun (WGS) entry which is preliminary data.</text>
</comment>
<dbReference type="InterPro" id="IPR012337">
    <property type="entry name" value="RNaseH-like_sf"/>
</dbReference>
<dbReference type="PANTHER" id="PTHR23272">
    <property type="entry name" value="BED FINGER-RELATED"/>
    <property type="match status" value="1"/>
</dbReference>